<gene>
    <name evidence="3" type="ORF">M5X09_00870</name>
</gene>
<dbReference type="SUPFAM" id="SSF55781">
    <property type="entry name" value="GAF domain-like"/>
    <property type="match status" value="2"/>
</dbReference>
<dbReference type="Pfam" id="PF00990">
    <property type="entry name" value="GGDEF"/>
    <property type="match status" value="1"/>
</dbReference>
<dbReference type="InterPro" id="IPR050469">
    <property type="entry name" value="Diguanylate_Cyclase"/>
</dbReference>
<accession>A0ABT4DLJ9</accession>
<dbReference type="Proteomes" id="UP001207626">
    <property type="component" value="Unassembled WGS sequence"/>
</dbReference>
<dbReference type="SUPFAM" id="SSF55073">
    <property type="entry name" value="Nucleotide cyclase"/>
    <property type="match status" value="1"/>
</dbReference>
<dbReference type="Pfam" id="PF13185">
    <property type="entry name" value="GAF_2"/>
    <property type="match status" value="1"/>
</dbReference>
<feature type="region of interest" description="Disordered" evidence="1">
    <location>
        <begin position="1"/>
        <end position="26"/>
    </location>
</feature>
<dbReference type="EMBL" id="JAMDLW010000001">
    <property type="protein sequence ID" value="MCY9518219.1"/>
    <property type="molecule type" value="Genomic_DNA"/>
</dbReference>
<evidence type="ECO:0000256" key="1">
    <source>
        <dbReference type="SAM" id="MobiDB-lite"/>
    </source>
</evidence>
<reference evidence="3 4" key="1">
    <citation type="submission" date="2022-05" db="EMBL/GenBank/DDBJ databases">
        <title>Genome Sequencing of Bee-Associated Microbes.</title>
        <authorList>
            <person name="Dunlap C."/>
        </authorList>
    </citation>
    <scope>NUCLEOTIDE SEQUENCE [LARGE SCALE GENOMIC DNA]</scope>
    <source>
        <strain evidence="3 4">NRRL NRS-1438</strain>
    </source>
</reference>
<name>A0ABT4DLJ9_9BACL</name>
<evidence type="ECO:0000313" key="3">
    <source>
        <dbReference type="EMBL" id="MCY9518219.1"/>
    </source>
</evidence>
<dbReference type="InterPro" id="IPR000160">
    <property type="entry name" value="GGDEF_dom"/>
</dbReference>
<dbReference type="CDD" id="cd01949">
    <property type="entry name" value="GGDEF"/>
    <property type="match status" value="1"/>
</dbReference>
<keyword evidence="4" id="KW-1185">Reference proteome</keyword>
<dbReference type="RefSeq" id="WP_087432703.1">
    <property type="nucleotide sequence ID" value="NZ_JAMDLV010000009.1"/>
</dbReference>
<dbReference type="SMART" id="SM00065">
    <property type="entry name" value="GAF"/>
    <property type="match status" value="1"/>
</dbReference>
<dbReference type="Gene3D" id="3.30.70.270">
    <property type="match status" value="1"/>
</dbReference>
<dbReference type="InterPro" id="IPR029787">
    <property type="entry name" value="Nucleotide_cyclase"/>
</dbReference>
<protein>
    <submittedName>
        <fullName evidence="3">Sensor domain-containing diguanylate cyclase</fullName>
    </submittedName>
</protein>
<sequence length="656" mass="75350">MTERQLHHQQIESEPTVIGSNEPFELGRRDRHPELDGWLLQRDITVHDFPYIERLLQTAYADWREDAPTDSFTVQGDIALYDYTGKWIAGDGDLQHHDDARQAAERSLRDQRIVMCEGSGSRCYVACPLKSRLGQDCFAVAVCRLNKPSADGAEALFELWVHTLRTQFYRRFEYMFIEELIYTQREVERESKRRDVLYHVIRHMHDRIDVDAVLSQIMESVELLVPEAGIEVYLSQDHSSVNPQVKTLLFKPWSDPIVMEAFMKGEVCYRRSDTGERTEVAFALCGKQGSYGVLKISLPMESPDPSDIQLIQLIVETAGTAFENARLHEQSNEVIQELRFINDLTKRINQSLRLRDVFRDATHELLRVFKAEFCVLLQLNDDKKRFEVVSCNLDEFDGAHFPSDEGLFGYMHSMRDSVIVSDSREQSPTRMHFFEKLGLHSVIAAPLFGSGEMVGIVVLADKRPQFFTYDNLKLLQMLATHIGLAIANATLHARVKHLANKDQLTGLYARHYLDKQIDRQQKSDFCGSLIIVDIDYFKQINDTYGHQTGDKILNQVSQIIRSSIRETDIAARWGGEEIAIYLPQLNVSQTIRVAERIRSRVANETNPQVTVSCGIAEWNWQDEKISVESLFYRADMALYQAKNSGRNQIRISNSYA</sequence>
<feature type="domain" description="GGDEF" evidence="2">
    <location>
        <begin position="525"/>
        <end position="654"/>
    </location>
</feature>
<feature type="compositionally biased region" description="Basic and acidic residues" evidence="1">
    <location>
        <begin position="1"/>
        <end position="11"/>
    </location>
</feature>
<dbReference type="InterPro" id="IPR029016">
    <property type="entry name" value="GAF-like_dom_sf"/>
</dbReference>
<evidence type="ECO:0000313" key="4">
    <source>
        <dbReference type="Proteomes" id="UP001207626"/>
    </source>
</evidence>
<evidence type="ECO:0000259" key="2">
    <source>
        <dbReference type="PROSITE" id="PS50887"/>
    </source>
</evidence>
<dbReference type="NCBIfam" id="TIGR00254">
    <property type="entry name" value="GGDEF"/>
    <property type="match status" value="1"/>
</dbReference>
<dbReference type="InterPro" id="IPR043128">
    <property type="entry name" value="Rev_trsase/Diguanyl_cyclase"/>
</dbReference>
<dbReference type="PANTHER" id="PTHR45138:SF9">
    <property type="entry name" value="DIGUANYLATE CYCLASE DGCM-RELATED"/>
    <property type="match status" value="1"/>
</dbReference>
<organism evidence="3 4">
    <name type="scientific">Paenibacillus apiarius</name>
    <dbReference type="NCBI Taxonomy" id="46240"/>
    <lineage>
        <taxon>Bacteria</taxon>
        <taxon>Bacillati</taxon>
        <taxon>Bacillota</taxon>
        <taxon>Bacilli</taxon>
        <taxon>Bacillales</taxon>
        <taxon>Paenibacillaceae</taxon>
        <taxon>Paenibacillus</taxon>
    </lineage>
</organism>
<proteinExistence type="predicted"/>
<dbReference type="SMART" id="SM00267">
    <property type="entry name" value="GGDEF"/>
    <property type="match status" value="1"/>
</dbReference>
<dbReference type="InterPro" id="IPR003018">
    <property type="entry name" value="GAF"/>
</dbReference>
<dbReference type="PANTHER" id="PTHR45138">
    <property type="entry name" value="REGULATORY COMPONENTS OF SENSORY TRANSDUCTION SYSTEM"/>
    <property type="match status" value="1"/>
</dbReference>
<dbReference type="PROSITE" id="PS50887">
    <property type="entry name" value="GGDEF"/>
    <property type="match status" value="1"/>
</dbReference>
<dbReference type="Gene3D" id="3.30.450.40">
    <property type="match status" value="2"/>
</dbReference>
<comment type="caution">
    <text evidence="3">The sequence shown here is derived from an EMBL/GenBank/DDBJ whole genome shotgun (WGS) entry which is preliminary data.</text>
</comment>